<dbReference type="Proteomes" id="UP001238179">
    <property type="component" value="Chromosome"/>
</dbReference>
<dbReference type="AlphaFoldDB" id="A0AA48K6N3"/>
<evidence type="ECO:0000256" key="1">
    <source>
        <dbReference type="SAM" id="Phobius"/>
    </source>
</evidence>
<dbReference type="KEGG" id="msil:METEAL_01730"/>
<protein>
    <submittedName>
        <fullName evidence="2">Uncharacterized protein</fullName>
    </submittedName>
</protein>
<organism evidence="2 3">
    <name type="scientific">Mesoterricola silvestris</name>
    <dbReference type="NCBI Taxonomy" id="2927979"/>
    <lineage>
        <taxon>Bacteria</taxon>
        <taxon>Pseudomonadati</taxon>
        <taxon>Acidobacteriota</taxon>
        <taxon>Holophagae</taxon>
        <taxon>Holophagales</taxon>
        <taxon>Holophagaceae</taxon>
        <taxon>Mesoterricola</taxon>
    </lineage>
</organism>
<feature type="transmembrane region" description="Helical" evidence="1">
    <location>
        <begin position="217"/>
        <end position="239"/>
    </location>
</feature>
<keyword evidence="1" id="KW-0812">Transmembrane</keyword>
<sequence>MDRFGSSRLRIVWTSICLLLAGLVLGGIQGINGDGQLMVFGSGIPLGFIDDPKAWAADILGRFLFAVVPAVILLGGIFPLGEWLASGSRAERFKGLTLGAPLAFAHGLVLSQIAILPILAASFRLLGNPLAPRILLADTNAVLLGLELLLWSAALGCLLKSNRGLAVILAFGLQEVGRVMAWGGEFLGDLEVPKAAVRTMAFLGRALPSSQLPSDPFAWKALPLTLGLPILLATLLLLLPGKAPKRSKA</sequence>
<dbReference type="RefSeq" id="WP_316413896.1">
    <property type="nucleotide sequence ID" value="NZ_AP027080.1"/>
</dbReference>
<evidence type="ECO:0000313" key="2">
    <source>
        <dbReference type="EMBL" id="BDU70999.1"/>
    </source>
</evidence>
<feature type="transmembrane region" description="Helical" evidence="1">
    <location>
        <begin position="96"/>
        <end position="121"/>
    </location>
</feature>
<feature type="transmembrane region" description="Helical" evidence="1">
    <location>
        <begin position="63"/>
        <end position="84"/>
    </location>
</feature>
<keyword evidence="3" id="KW-1185">Reference proteome</keyword>
<reference evidence="3" key="1">
    <citation type="journal article" date="2023" name="Int. J. Syst. Evol. Microbiol.">
        <title>Mesoterricola silvestris gen. nov., sp. nov., Mesoterricola sediminis sp. nov., Geothrix oryzae sp. nov., Geothrix edaphica sp. nov., Geothrix rubra sp. nov., and Geothrix limicola sp. nov., six novel members of Acidobacteriota isolated from soils.</title>
        <authorList>
            <person name="Itoh H."/>
            <person name="Sugisawa Y."/>
            <person name="Mise K."/>
            <person name="Xu Z."/>
            <person name="Kuniyasu M."/>
            <person name="Ushijima N."/>
            <person name="Kawano K."/>
            <person name="Kobayashi E."/>
            <person name="Shiratori Y."/>
            <person name="Masuda Y."/>
            <person name="Senoo K."/>
        </authorList>
    </citation>
    <scope>NUCLEOTIDE SEQUENCE [LARGE SCALE GENOMIC DNA]</scope>
    <source>
        <strain evidence="3">W79</strain>
    </source>
</reference>
<gene>
    <name evidence="2" type="ORF">METEAL_01730</name>
</gene>
<name>A0AA48K6N3_9BACT</name>
<keyword evidence="1" id="KW-1133">Transmembrane helix</keyword>
<feature type="transmembrane region" description="Helical" evidence="1">
    <location>
        <begin position="12"/>
        <end position="31"/>
    </location>
</feature>
<proteinExistence type="predicted"/>
<accession>A0AA48K6N3</accession>
<dbReference type="EMBL" id="AP027080">
    <property type="protein sequence ID" value="BDU70999.1"/>
    <property type="molecule type" value="Genomic_DNA"/>
</dbReference>
<evidence type="ECO:0000313" key="3">
    <source>
        <dbReference type="Proteomes" id="UP001238179"/>
    </source>
</evidence>
<keyword evidence="1" id="KW-0472">Membrane</keyword>